<dbReference type="PANTHER" id="PTHR18964:SF149">
    <property type="entry name" value="BIFUNCTIONAL UDP-N-ACETYLGLUCOSAMINE 2-EPIMERASE_N-ACETYLMANNOSAMINE KINASE"/>
    <property type="match status" value="1"/>
</dbReference>
<comment type="similarity">
    <text evidence="1">Belongs to the ROK (NagC/XylR) family.</text>
</comment>
<comment type="caution">
    <text evidence="2">The sequence shown here is derived from an EMBL/GenBank/DDBJ whole genome shotgun (WGS) entry which is preliminary data.</text>
</comment>
<evidence type="ECO:0000313" key="2">
    <source>
        <dbReference type="EMBL" id="KRN28600.1"/>
    </source>
</evidence>
<dbReference type="SUPFAM" id="SSF53067">
    <property type="entry name" value="Actin-like ATPase domain"/>
    <property type="match status" value="1"/>
</dbReference>
<evidence type="ECO:0000256" key="1">
    <source>
        <dbReference type="ARBA" id="ARBA00006479"/>
    </source>
</evidence>
<dbReference type="STRING" id="81857.IV38_GL000799"/>
<proteinExistence type="inferred from homology"/>
<dbReference type="AlphaFoldDB" id="A0A0R2FJ19"/>
<dbReference type="Gene3D" id="3.30.420.40">
    <property type="match status" value="2"/>
</dbReference>
<dbReference type="InterPro" id="IPR000600">
    <property type="entry name" value="ROK"/>
</dbReference>
<dbReference type="PANTHER" id="PTHR18964">
    <property type="entry name" value="ROK (REPRESSOR, ORF, KINASE) FAMILY"/>
    <property type="match status" value="1"/>
</dbReference>
<dbReference type="InterPro" id="IPR043129">
    <property type="entry name" value="ATPase_NBD"/>
</dbReference>
<evidence type="ECO:0008006" key="6">
    <source>
        <dbReference type="Google" id="ProtNLM"/>
    </source>
</evidence>
<name>A0A0R2FJ19_9LACO</name>
<dbReference type="PATRIC" id="fig|81857.3.peg.801"/>
<evidence type="ECO:0000313" key="4">
    <source>
        <dbReference type="Proteomes" id="UP000051645"/>
    </source>
</evidence>
<evidence type="ECO:0000313" key="3">
    <source>
        <dbReference type="EMBL" id="KRN32990.1"/>
    </source>
</evidence>
<dbReference type="Proteomes" id="UP000051645">
    <property type="component" value="Unassembled WGS sequence"/>
</dbReference>
<dbReference type="Proteomes" id="UP000051751">
    <property type="component" value="Unassembled WGS sequence"/>
</dbReference>
<dbReference type="EMBL" id="JQAZ01000002">
    <property type="protein sequence ID" value="KRN32990.1"/>
    <property type="molecule type" value="Genomic_DNA"/>
</dbReference>
<evidence type="ECO:0000313" key="5">
    <source>
        <dbReference type="Proteomes" id="UP000051751"/>
    </source>
</evidence>
<dbReference type="EMBL" id="JQAT01000002">
    <property type="protein sequence ID" value="KRN28600.1"/>
    <property type="molecule type" value="Genomic_DNA"/>
</dbReference>
<gene>
    <name evidence="2" type="ORF">IV38_GL000799</name>
    <name evidence="3" type="ORF">IV40_GL001054</name>
</gene>
<organism evidence="2 5">
    <name type="scientific">Lactobacillus selangorensis</name>
    <dbReference type="NCBI Taxonomy" id="81857"/>
    <lineage>
        <taxon>Bacteria</taxon>
        <taxon>Bacillati</taxon>
        <taxon>Bacillota</taxon>
        <taxon>Bacilli</taxon>
        <taxon>Lactobacillales</taxon>
        <taxon>Lactobacillaceae</taxon>
        <taxon>Lactobacillus</taxon>
    </lineage>
</organism>
<dbReference type="OrthoDB" id="9796533at2"/>
<reference evidence="4 5" key="1">
    <citation type="journal article" date="2015" name="Genome Announc.">
        <title>Expanding the biotechnology potential of lactobacilli through comparative genomics of 213 strains and associated genera.</title>
        <authorList>
            <person name="Sun Z."/>
            <person name="Harris H.M."/>
            <person name="McCann A."/>
            <person name="Guo C."/>
            <person name="Argimon S."/>
            <person name="Zhang W."/>
            <person name="Yang X."/>
            <person name="Jeffery I.B."/>
            <person name="Cooney J.C."/>
            <person name="Kagawa T.F."/>
            <person name="Liu W."/>
            <person name="Song Y."/>
            <person name="Salvetti E."/>
            <person name="Wrobel A."/>
            <person name="Rasinkangas P."/>
            <person name="Parkhill J."/>
            <person name="Rea M.C."/>
            <person name="O'Sullivan O."/>
            <person name="Ritari J."/>
            <person name="Douillard F.P."/>
            <person name="Paul Ross R."/>
            <person name="Yang R."/>
            <person name="Briner A.E."/>
            <person name="Felis G.E."/>
            <person name="de Vos W.M."/>
            <person name="Barrangou R."/>
            <person name="Klaenhammer T.R."/>
            <person name="Caufield P.W."/>
            <person name="Cui Y."/>
            <person name="Zhang H."/>
            <person name="O'Toole P.W."/>
        </authorList>
    </citation>
    <scope>NUCLEOTIDE SEQUENCE [LARGE SCALE GENOMIC DNA]</scope>
    <source>
        <strain evidence="2 5">ATCC BAA-66</strain>
        <strain evidence="3 4">DSM 13344</strain>
    </source>
</reference>
<sequence length="317" mass="33961">MNAQTVLGVDLGGTKLLIGEVTANGQVVAQQKMPSDITNQRIATQLILDAIAAYLQQRQNDNQIVAIAVDVVDRVNNATGVWEDIVPGVNQEPIPLAQLVTERFHLPCFVGNDVMAGTVAENKLGIGRVEKNFVYIAIGTGLAGRLVIDGKLLNGEDYNAGEFGHMVVDQNSTVQCVCGRYGCVEPLASGLGMSNRAHDLYPQYQAETKLLITPDERIGADVLFNGYDAGDPLARAVVTQALQALSNLIMNLTQIANPKAFRLGGVTTGGWLVDHLQPYLQPTTMRFVTGGVKNTTLNPNTVALQGCALYGFERLAA</sequence>
<dbReference type="RefSeq" id="WP_057769214.1">
    <property type="nucleotide sequence ID" value="NZ_JQAT01000002.1"/>
</dbReference>
<dbReference type="Pfam" id="PF00480">
    <property type="entry name" value="ROK"/>
    <property type="match status" value="1"/>
</dbReference>
<protein>
    <recommendedName>
        <fullName evidence="6">ROK family protein</fullName>
    </recommendedName>
</protein>
<keyword evidence="4" id="KW-1185">Reference proteome</keyword>
<accession>A0A0R2FJ19</accession>